<keyword evidence="2" id="KW-1133">Transmembrane helix</keyword>
<protein>
    <submittedName>
        <fullName evidence="3">Uncharacterized protein</fullName>
    </submittedName>
</protein>
<evidence type="ECO:0000256" key="1">
    <source>
        <dbReference type="SAM" id="MobiDB-lite"/>
    </source>
</evidence>
<keyword evidence="2" id="KW-0812">Transmembrane</keyword>
<sequence>MSTVSYRQRKIHGLYKILCKYAPTVPDELKKRSESGPIEIAHMLDSGWNSVRACNIHDIRGDILYWHEFEPRIDKDHKSLRGFNHPECGCLLCPASYHWEDPAVHEGLCNGSKNYPAGASDWPSFLWENEETNQEDLIKGFLHNELLIKALRHILWGPSAGRAGPTLTSNGGSKKNQGGSHKLKVMIYRIRSITVGSIAYSVMVVHFLLSSQGTMSVGGDGGKFLYGEFYHRLVKFMEQDMTPAQLQTLLDYWTTEVLGNEFEDSDSDADIENTAGHMSIAARMRAQQADKNWDHDSGANVEDSSQGAMLANRNTA</sequence>
<name>A0A401H0X1_9APHY</name>
<keyword evidence="4" id="KW-1185">Reference proteome</keyword>
<dbReference type="RefSeq" id="XP_027618956.1">
    <property type="nucleotide sequence ID" value="XM_027763155.1"/>
</dbReference>
<gene>
    <name evidence="3" type="ORF">SCP_1202710</name>
</gene>
<comment type="caution">
    <text evidence="3">The sequence shown here is derived from an EMBL/GenBank/DDBJ whole genome shotgun (WGS) entry which is preliminary data.</text>
</comment>
<evidence type="ECO:0000313" key="4">
    <source>
        <dbReference type="Proteomes" id="UP000287166"/>
    </source>
</evidence>
<keyword evidence="2" id="KW-0472">Membrane</keyword>
<dbReference type="Proteomes" id="UP000287166">
    <property type="component" value="Unassembled WGS sequence"/>
</dbReference>
<feature type="transmembrane region" description="Helical" evidence="2">
    <location>
        <begin position="190"/>
        <end position="209"/>
    </location>
</feature>
<dbReference type="OrthoDB" id="3160134at2759"/>
<dbReference type="AlphaFoldDB" id="A0A401H0X1"/>
<dbReference type="Pfam" id="PF20414">
    <property type="entry name" value="DUF6698"/>
    <property type="match status" value="1"/>
</dbReference>
<dbReference type="InterPro" id="IPR046521">
    <property type="entry name" value="DUF6698"/>
</dbReference>
<feature type="compositionally biased region" description="Polar residues" evidence="1">
    <location>
        <begin position="302"/>
        <end position="316"/>
    </location>
</feature>
<dbReference type="InParanoid" id="A0A401H0X1"/>
<accession>A0A401H0X1</accession>
<reference evidence="3 4" key="1">
    <citation type="journal article" date="2018" name="Sci. Rep.">
        <title>Genome sequence of the cauliflower mushroom Sparassis crispa (Hanabiratake) and its association with beneficial usage.</title>
        <authorList>
            <person name="Kiyama R."/>
            <person name="Furutani Y."/>
            <person name="Kawaguchi K."/>
            <person name="Nakanishi T."/>
        </authorList>
    </citation>
    <scope>NUCLEOTIDE SEQUENCE [LARGE SCALE GENOMIC DNA]</scope>
</reference>
<dbReference type="STRING" id="139825.A0A401H0X1"/>
<dbReference type="EMBL" id="BFAD01000012">
    <property type="protein sequence ID" value="GBE88043.1"/>
    <property type="molecule type" value="Genomic_DNA"/>
</dbReference>
<organism evidence="3 4">
    <name type="scientific">Sparassis crispa</name>
    <dbReference type="NCBI Taxonomy" id="139825"/>
    <lineage>
        <taxon>Eukaryota</taxon>
        <taxon>Fungi</taxon>
        <taxon>Dikarya</taxon>
        <taxon>Basidiomycota</taxon>
        <taxon>Agaricomycotina</taxon>
        <taxon>Agaricomycetes</taxon>
        <taxon>Polyporales</taxon>
        <taxon>Sparassidaceae</taxon>
        <taxon>Sparassis</taxon>
    </lineage>
</organism>
<dbReference type="GeneID" id="38784960"/>
<proteinExistence type="predicted"/>
<evidence type="ECO:0000256" key="2">
    <source>
        <dbReference type="SAM" id="Phobius"/>
    </source>
</evidence>
<feature type="region of interest" description="Disordered" evidence="1">
    <location>
        <begin position="288"/>
        <end position="316"/>
    </location>
</feature>
<evidence type="ECO:0000313" key="3">
    <source>
        <dbReference type="EMBL" id="GBE88043.1"/>
    </source>
</evidence>